<reference evidence="1 2" key="1">
    <citation type="submission" date="2015-11" db="EMBL/GenBank/DDBJ databases">
        <title>Genomic analysis of 38 Legionella species identifies large and diverse effector repertoires.</title>
        <authorList>
            <person name="Burstein D."/>
            <person name="Amaro F."/>
            <person name="Zusman T."/>
            <person name="Lifshitz Z."/>
            <person name="Cohen O."/>
            <person name="Gilbert J.A."/>
            <person name="Pupko T."/>
            <person name="Shuman H.A."/>
            <person name="Segal G."/>
        </authorList>
    </citation>
    <scope>NUCLEOTIDE SEQUENCE [LARGE SCALE GENOMIC DNA]</scope>
    <source>
        <strain evidence="1 2">ATCC 49504</strain>
    </source>
</reference>
<name>A0A0W0U6C8_9GAMM</name>
<dbReference type="Proteomes" id="UP000054785">
    <property type="component" value="Unassembled WGS sequence"/>
</dbReference>
<keyword evidence="2" id="KW-1185">Reference proteome</keyword>
<proteinExistence type="predicted"/>
<dbReference type="RefSeq" id="WP_131793761.1">
    <property type="nucleotide sequence ID" value="NZ_CAAAHN010000027.1"/>
</dbReference>
<dbReference type="OrthoDB" id="9917746at2"/>
<evidence type="ECO:0000313" key="2">
    <source>
        <dbReference type="Proteomes" id="UP000054785"/>
    </source>
</evidence>
<comment type="caution">
    <text evidence="1">The sequence shown here is derived from an EMBL/GenBank/DDBJ whole genome shotgun (WGS) entry which is preliminary data.</text>
</comment>
<gene>
    <name evidence="1" type="ORF">Lgee_0563</name>
</gene>
<sequence>MSLIEILSVGGMAGAIAGAITSSIISHFSAKKRAKDTDLKRLEREIYGLLNLISFSFLMQYSELFNLKKNLQIRLDVLNAPEKMKIRNEKIKVLQDFSLDFSMVIKFQHIGDLVSLISNRFPFVRDKKLEVAH</sequence>
<organism evidence="1 2">
    <name type="scientific">Legionella geestiana</name>
    <dbReference type="NCBI Taxonomy" id="45065"/>
    <lineage>
        <taxon>Bacteria</taxon>
        <taxon>Pseudomonadati</taxon>
        <taxon>Pseudomonadota</taxon>
        <taxon>Gammaproteobacteria</taxon>
        <taxon>Legionellales</taxon>
        <taxon>Legionellaceae</taxon>
        <taxon>Legionella</taxon>
    </lineage>
</organism>
<dbReference type="AlphaFoldDB" id="A0A0W0U6C8"/>
<accession>A0A0W0U6C8</accession>
<dbReference type="EMBL" id="LNYC01000012">
    <property type="protein sequence ID" value="KTD03212.1"/>
    <property type="molecule type" value="Genomic_DNA"/>
</dbReference>
<evidence type="ECO:0000313" key="1">
    <source>
        <dbReference type="EMBL" id="KTD03212.1"/>
    </source>
</evidence>
<dbReference type="PATRIC" id="fig|45065.4.peg.603"/>
<protein>
    <submittedName>
        <fullName evidence="1">Uncharacterized protein</fullName>
    </submittedName>
</protein>